<dbReference type="GeneID" id="66978615"/>
<evidence type="ECO:0000313" key="1">
    <source>
        <dbReference type="EMBL" id="BCR84256.1"/>
    </source>
</evidence>
<reference evidence="1" key="1">
    <citation type="submission" date="2021-01" db="EMBL/GenBank/DDBJ databases">
        <authorList>
            <consortium name="Aspergillus chevalieri M1 genome sequencing consortium"/>
            <person name="Kazuki M."/>
            <person name="Futagami T."/>
        </authorList>
    </citation>
    <scope>NUCLEOTIDE SEQUENCE</scope>
    <source>
        <strain evidence="1">M1</strain>
    </source>
</reference>
<dbReference type="EMBL" id="AP024416">
    <property type="protein sequence ID" value="BCR84256.1"/>
    <property type="molecule type" value="Genomic_DNA"/>
</dbReference>
<dbReference type="KEGG" id="ache:ACHE_11658A"/>
<protein>
    <submittedName>
        <fullName evidence="1">Uncharacterized protein</fullName>
    </submittedName>
</protein>
<dbReference type="Proteomes" id="UP000637239">
    <property type="component" value="Chromosome 1"/>
</dbReference>
<accession>A0A7R7VGD0</accession>
<evidence type="ECO:0000313" key="2">
    <source>
        <dbReference type="Proteomes" id="UP000637239"/>
    </source>
</evidence>
<reference evidence="1" key="2">
    <citation type="submission" date="2021-02" db="EMBL/GenBank/DDBJ databases">
        <title>Aspergillus chevalieri M1 genome sequence.</title>
        <authorList>
            <person name="Kadooka C."/>
            <person name="Mori K."/>
            <person name="Futagami T."/>
        </authorList>
    </citation>
    <scope>NUCLEOTIDE SEQUENCE</scope>
    <source>
        <strain evidence="1">M1</strain>
    </source>
</reference>
<gene>
    <name evidence="1" type="ORF">ACHE_11658A</name>
</gene>
<dbReference type="RefSeq" id="XP_043132778.1">
    <property type="nucleotide sequence ID" value="XM_043276251.1"/>
</dbReference>
<dbReference type="AlphaFoldDB" id="A0A7R7VGD0"/>
<keyword evidence="2" id="KW-1185">Reference proteome</keyword>
<sequence>MTSASGSSSSFKRTRGFKRPSAIDHTLMALPSVYIDPRSMFLDNRLAMQLVPQGRGCNWTATINMTPNPTKSTSHLLSQDMASRAFWQKLQAGIRASYNSYLSMYRGIKAYPYLPFLTTDTHRADS</sequence>
<name>A0A7R7VGD0_ASPCH</name>
<organism evidence="1 2">
    <name type="scientific">Aspergillus chevalieri</name>
    <name type="common">Eurotium chevalieri</name>
    <dbReference type="NCBI Taxonomy" id="182096"/>
    <lineage>
        <taxon>Eukaryota</taxon>
        <taxon>Fungi</taxon>
        <taxon>Dikarya</taxon>
        <taxon>Ascomycota</taxon>
        <taxon>Pezizomycotina</taxon>
        <taxon>Eurotiomycetes</taxon>
        <taxon>Eurotiomycetidae</taxon>
        <taxon>Eurotiales</taxon>
        <taxon>Aspergillaceae</taxon>
        <taxon>Aspergillus</taxon>
        <taxon>Aspergillus subgen. Aspergillus</taxon>
    </lineage>
</organism>
<proteinExistence type="predicted"/>